<keyword evidence="2" id="KW-0503">Monooxygenase</keyword>
<dbReference type="PROSITE" id="PS51725">
    <property type="entry name" value="ABM"/>
    <property type="match status" value="1"/>
</dbReference>
<dbReference type="PANTHER" id="PTHR33336:SF3">
    <property type="entry name" value="ABM DOMAIN-CONTAINING PROTEIN"/>
    <property type="match status" value="1"/>
</dbReference>
<sequence length="97" mass="10879">MSIQIVVIFDVLPERLGTAVSAFRELAARTIEEQGALRFDAFLSAEHADTVVLVEEWADQYAIDQHMKEACVREFLSQVEGCFRSDPTVHRLSPLSA</sequence>
<dbReference type="InterPro" id="IPR011008">
    <property type="entry name" value="Dimeric_a/b-barrel"/>
</dbReference>
<dbReference type="Proteomes" id="UP001348641">
    <property type="component" value="Unassembled WGS sequence"/>
</dbReference>
<dbReference type="InterPro" id="IPR007138">
    <property type="entry name" value="ABM_dom"/>
</dbReference>
<protein>
    <submittedName>
        <fullName evidence="2">Antibiotic biosynthesis monooxygenase</fullName>
    </submittedName>
</protein>
<organism evidence="2 3">
    <name type="scientific">Nocardiopsis tropica</name>
    <dbReference type="NCBI Taxonomy" id="109330"/>
    <lineage>
        <taxon>Bacteria</taxon>
        <taxon>Bacillati</taxon>
        <taxon>Actinomycetota</taxon>
        <taxon>Actinomycetes</taxon>
        <taxon>Streptosporangiales</taxon>
        <taxon>Nocardiopsidaceae</taxon>
        <taxon>Nocardiopsis</taxon>
    </lineage>
</organism>
<feature type="domain" description="ABM" evidence="1">
    <location>
        <begin position="3"/>
        <end position="92"/>
    </location>
</feature>
<evidence type="ECO:0000313" key="2">
    <source>
        <dbReference type="EMBL" id="MEE2049179.1"/>
    </source>
</evidence>
<reference evidence="2 3" key="1">
    <citation type="submission" date="2023-07" db="EMBL/GenBank/DDBJ databases">
        <authorList>
            <person name="Girao M."/>
            <person name="Carvalho M.F."/>
        </authorList>
    </citation>
    <scope>NUCLEOTIDE SEQUENCE [LARGE SCALE GENOMIC DNA]</scope>
    <source>
        <strain evidence="2 3">66/93</strain>
    </source>
</reference>
<dbReference type="PANTHER" id="PTHR33336">
    <property type="entry name" value="QUINOL MONOOXYGENASE YGIN-RELATED"/>
    <property type="match status" value="1"/>
</dbReference>
<name>A0ABU7KIQ0_9ACTN</name>
<gene>
    <name evidence="2" type="ORF">Q8A49_01550</name>
</gene>
<dbReference type="EMBL" id="JAUUCC010000002">
    <property type="protein sequence ID" value="MEE2049179.1"/>
    <property type="molecule type" value="Genomic_DNA"/>
</dbReference>
<dbReference type="RefSeq" id="WP_330156472.1">
    <property type="nucleotide sequence ID" value="NZ_BAAAJA010000016.1"/>
</dbReference>
<keyword evidence="2" id="KW-0560">Oxidoreductase</keyword>
<accession>A0ABU7KIQ0</accession>
<dbReference type="Pfam" id="PF03992">
    <property type="entry name" value="ABM"/>
    <property type="match status" value="1"/>
</dbReference>
<comment type="caution">
    <text evidence="2">The sequence shown here is derived from an EMBL/GenBank/DDBJ whole genome shotgun (WGS) entry which is preliminary data.</text>
</comment>
<evidence type="ECO:0000259" key="1">
    <source>
        <dbReference type="PROSITE" id="PS51725"/>
    </source>
</evidence>
<dbReference type="InterPro" id="IPR050744">
    <property type="entry name" value="AI-2_Isomerase_LsrG"/>
</dbReference>
<dbReference type="SUPFAM" id="SSF54909">
    <property type="entry name" value="Dimeric alpha+beta barrel"/>
    <property type="match status" value="1"/>
</dbReference>
<evidence type="ECO:0000313" key="3">
    <source>
        <dbReference type="Proteomes" id="UP001348641"/>
    </source>
</evidence>
<dbReference type="Gene3D" id="3.30.70.100">
    <property type="match status" value="1"/>
</dbReference>
<dbReference type="GO" id="GO:0004497">
    <property type="term" value="F:monooxygenase activity"/>
    <property type="evidence" value="ECO:0007669"/>
    <property type="project" value="UniProtKB-KW"/>
</dbReference>
<proteinExistence type="predicted"/>